<dbReference type="Proteomes" id="UP000315252">
    <property type="component" value="Unassembled WGS sequence"/>
</dbReference>
<dbReference type="Gene3D" id="3.40.50.300">
    <property type="entry name" value="P-loop containing nucleotide triphosphate hydrolases"/>
    <property type="match status" value="1"/>
</dbReference>
<dbReference type="EMBL" id="VHSH01000007">
    <property type="protein sequence ID" value="TQV77889.1"/>
    <property type="molecule type" value="Genomic_DNA"/>
</dbReference>
<feature type="domain" description="ABC transporter" evidence="4">
    <location>
        <begin position="23"/>
        <end position="247"/>
    </location>
</feature>
<dbReference type="SMART" id="SM00382">
    <property type="entry name" value="AAA"/>
    <property type="match status" value="1"/>
</dbReference>
<name>A0A545TKZ1_9PROT</name>
<dbReference type="AlphaFoldDB" id="A0A545TKZ1"/>
<accession>A0A545TKZ1</accession>
<sequence length="253" mass="27437">MPETHTRESHLSVIESGIEPPAIALQDVVFERQGKALVDGLNLTLAAHGTTVLMGPNGAGKSLTLRIMAGLIAPGQGKIRWNGTETLPSQRVALVFQKPVLLRRSVRANLKHALKIYGVPRSEQGQRLEELLEMGHLKELADRPARVLSGGEQQRVALVRALAARPKLLLLDEPTASLDPQATAAIEDLIRTAAASGAKVLLVTHDRGQAQRLADEIVFLNHGRVTEVTSAAQFFDAPRSREGRTYLSGHLLF</sequence>
<reference evidence="5 6" key="1">
    <citation type="submission" date="2019-06" db="EMBL/GenBank/DDBJ databases">
        <title>Whole genome sequence for Rhodospirillaceae sp. R148.</title>
        <authorList>
            <person name="Wang G."/>
        </authorList>
    </citation>
    <scope>NUCLEOTIDE SEQUENCE [LARGE SCALE GENOMIC DNA]</scope>
    <source>
        <strain evidence="5 6">R148</strain>
    </source>
</reference>
<proteinExistence type="predicted"/>
<dbReference type="InterPro" id="IPR003439">
    <property type="entry name" value="ABC_transporter-like_ATP-bd"/>
</dbReference>
<keyword evidence="1" id="KW-0813">Transport</keyword>
<comment type="caution">
    <text evidence="5">The sequence shown here is derived from an EMBL/GenBank/DDBJ whole genome shotgun (WGS) entry which is preliminary data.</text>
</comment>
<evidence type="ECO:0000313" key="6">
    <source>
        <dbReference type="Proteomes" id="UP000315252"/>
    </source>
</evidence>
<keyword evidence="6" id="KW-1185">Reference proteome</keyword>
<dbReference type="GO" id="GO:0005524">
    <property type="term" value="F:ATP binding"/>
    <property type="evidence" value="ECO:0007669"/>
    <property type="project" value="UniProtKB-KW"/>
</dbReference>
<dbReference type="PROSITE" id="PS50893">
    <property type="entry name" value="ABC_TRANSPORTER_2"/>
    <property type="match status" value="1"/>
</dbReference>
<dbReference type="PANTHER" id="PTHR42781">
    <property type="entry name" value="SPERMIDINE/PUTRESCINE IMPORT ATP-BINDING PROTEIN POTA"/>
    <property type="match status" value="1"/>
</dbReference>
<evidence type="ECO:0000256" key="1">
    <source>
        <dbReference type="ARBA" id="ARBA00022448"/>
    </source>
</evidence>
<evidence type="ECO:0000256" key="2">
    <source>
        <dbReference type="ARBA" id="ARBA00022741"/>
    </source>
</evidence>
<dbReference type="InterPro" id="IPR017871">
    <property type="entry name" value="ABC_transporter-like_CS"/>
</dbReference>
<dbReference type="InterPro" id="IPR027417">
    <property type="entry name" value="P-loop_NTPase"/>
</dbReference>
<dbReference type="PROSITE" id="PS00211">
    <property type="entry name" value="ABC_TRANSPORTER_1"/>
    <property type="match status" value="1"/>
</dbReference>
<dbReference type="SUPFAM" id="SSF52540">
    <property type="entry name" value="P-loop containing nucleoside triphosphate hydrolases"/>
    <property type="match status" value="1"/>
</dbReference>
<dbReference type="GO" id="GO:0016887">
    <property type="term" value="F:ATP hydrolysis activity"/>
    <property type="evidence" value="ECO:0007669"/>
    <property type="project" value="InterPro"/>
</dbReference>
<protein>
    <submittedName>
        <fullName evidence="5">ATP-binding cassette domain-containing protein</fullName>
    </submittedName>
</protein>
<dbReference type="PANTHER" id="PTHR42781:SF4">
    <property type="entry name" value="SPERMIDINE_PUTRESCINE IMPORT ATP-BINDING PROTEIN POTA"/>
    <property type="match status" value="1"/>
</dbReference>
<organism evidence="5 6">
    <name type="scientific">Denitrobaculum tricleocarpae</name>
    <dbReference type="NCBI Taxonomy" id="2591009"/>
    <lineage>
        <taxon>Bacteria</taxon>
        <taxon>Pseudomonadati</taxon>
        <taxon>Pseudomonadota</taxon>
        <taxon>Alphaproteobacteria</taxon>
        <taxon>Rhodospirillales</taxon>
        <taxon>Rhodospirillaceae</taxon>
        <taxon>Denitrobaculum</taxon>
    </lineage>
</organism>
<dbReference type="OrthoDB" id="9802264at2"/>
<evidence type="ECO:0000256" key="3">
    <source>
        <dbReference type="ARBA" id="ARBA00022840"/>
    </source>
</evidence>
<dbReference type="RefSeq" id="WP_142898232.1">
    <property type="nucleotide sequence ID" value="NZ_ML660058.1"/>
</dbReference>
<evidence type="ECO:0000313" key="5">
    <source>
        <dbReference type="EMBL" id="TQV77889.1"/>
    </source>
</evidence>
<keyword evidence="3 5" id="KW-0067">ATP-binding</keyword>
<dbReference type="Pfam" id="PF00005">
    <property type="entry name" value="ABC_tran"/>
    <property type="match status" value="1"/>
</dbReference>
<evidence type="ECO:0000259" key="4">
    <source>
        <dbReference type="PROSITE" id="PS50893"/>
    </source>
</evidence>
<dbReference type="InterPro" id="IPR003593">
    <property type="entry name" value="AAA+_ATPase"/>
</dbReference>
<gene>
    <name evidence="5" type="ORF">FKG95_20315</name>
</gene>
<keyword evidence="2" id="KW-0547">Nucleotide-binding</keyword>
<dbReference type="InterPro" id="IPR050093">
    <property type="entry name" value="ABC_SmlMolc_Importer"/>
</dbReference>